<dbReference type="InterPro" id="IPR028345">
    <property type="entry name" value="Antibiotic_NAT-like"/>
</dbReference>
<dbReference type="EMBL" id="CP089984">
    <property type="protein sequence ID" value="WXB16762.1"/>
    <property type="molecule type" value="Genomic_DNA"/>
</dbReference>
<evidence type="ECO:0000256" key="3">
    <source>
        <dbReference type="ARBA" id="ARBA00022679"/>
    </source>
</evidence>
<proteinExistence type="inferred from homology"/>
<comment type="similarity">
    <text evidence="1 5">Belongs to the antibiotic N-acetyltransferase family.</text>
</comment>
<dbReference type="Pfam" id="PF02522">
    <property type="entry name" value="Antibiotic_NAT"/>
    <property type="match status" value="1"/>
</dbReference>
<dbReference type="InterPro" id="IPR003679">
    <property type="entry name" value="Amioglycoside_AcTrfase"/>
</dbReference>
<dbReference type="Proteomes" id="UP001370348">
    <property type="component" value="Chromosome"/>
</dbReference>
<keyword evidence="3 5" id="KW-0808">Transferase</keyword>
<dbReference type="EC" id="2.3.1.-" evidence="5"/>
<reference evidence="6 7" key="1">
    <citation type="submission" date="2021-12" db="EMBL/GenBank/DDBJ databases">
        <title>Discovery of the Pendulisporaceae a myxobacterial family with distinct sporulation behavior and unique specialized metabolism.</title>
        <authorList>
            <person name="Garcia R."/>
            <person name="Popoff A."/>
            <person name="Bader C.D."/>
            <person name="Loehr J."/>
            <person name="Walesch S."/>
            <person name="Walt C."/>
            <person name="Boldt J."/>
            <person name="Bunk B."/>
            <person name="Haeckl F.J.F.P.J."/>
            <person name="Gunesch A.P."/>
            <person name="Birkelbach J."/>
            <person name="Nuebel U."/>
            <person name="Pietschmann T."/>
            <person name="Bach T."/>
            <person name="Mueller R."/>
        </authorList>
    </citation>
    <scope>NUCLEOTIDE SEQUENCE [LARGE SCALE GENOMIC DNA]</scope>
    <source>
        <strain evidence="6 7">MSr11954</strain>
    </source>
</reference>
<evidence type="ECO:0000313" key="7">
    <source>
        <dbReference type="Proteomes" id="UP001370348"/>
    </source>
</evidence>
<accession>A0ABZ2M0V6</accession>
<keyword evidence="4 5" id="KW-0012">Acyltransferase</keyword>
<gene>
    <name evidence="6" type="ORF">LZC94_05665</name>
</gene>
<comment type="catalytic activity">
    <reaction evidence="5">
        <text>a 2-deoxystreptamine antibiotic + acetyl-CoA = an N(3)-acetyl-2-deoxystreptamine antibiotic + CoA + H(+)</text>
        <dbReference type="Rhea" id="RHEA:12665"/>
        <dbReference type="ChEBI" id="CHEBI:15378"/>
        <dbReference type="ChEBI" id="CHEBI:57287"/>
        <dbReference type="ChEBI" id="CHEBI:57288"/>
        <dbReference type="ChEBI" id="CHEBI:57921"/>
        <dbReference type="ChEBI" id="CHEBI:77452"/>
        <dbReference type="EC" id="2.3.1.81"/>
    </reaction>
</comment>
<protein>
    <recommendedName>
        <fullName evidence="2 5">Aminoglycoside N(3)-acetyltransferase</fullName>
        <ecNumber evidence="5">2.3.1.-</ecNumber>
    </recommendedName>
</protein>
<evidence type="ECO:0000256" key="5">
    <source>
        <dbReference type="RuleBase" id="RU365031"/>
    </source>
</evidence>
<dbReference type="PANTHER" id="PTHR11104">
    <property type="entry name" value="AMINOGLYCOSIDE N3-ACETYLTRANSFERASE"/>
    <property type="match status" value="1"/>
</dbReference>
<evidence type="ECO:0000313" key="6">
    <source>
        <dbReference type="EMBL" id="WXB16762.1"/>
    </source>
</evidence>
<dbReference type="SUPFAM" id="SSF110710">
    <property type="entry name" value="TTHA0583/YokD-like"/>
    <property type="match status" value="1"/>
</dbReference>
<dbReference type="PANTHER" id="PTHR11104:SF0">
    <property type="entry name" value="SPBETA PROPHAGE-DERIVED AMINOGLYCOSIDE N(3')-ACETYLTRANSFERASE-LIKE PROTEIN YOKD"/>
    <property type="match status" value="1"/>
</dbReference>
<dbReference type="RefSeq" id="WP_394826392.1">
    <property type="nucleotide sequence ID" value="NZ_CP089984.1"/>
</dbReference>
<evidence type="ECO:0000256" key="1">
    <source>
        <dbReference type="ARBA" id="ARBA00006383"/>
    </source>
</evidence>
<sequence length="255" mass="27204">MPTAWLEQLRALGLPAASIAIVHTSFKAVGSEQGGPRELIDALRAVLGPDGTLVMPAMSDDDDVPFDPRAASCRANMGVVADTFWRLPGVLRSDNPASFAAIGPLAPAFVAPHPIEPPHGIDSPVGRVAALGGFVLLLGVDHSANTTIHLAESMARVPYRARKYCTVLEGGQPVRVDYDETDHCCQNFNRIDGELRRRALQREGRVGHAIARLARSTDVVHAAITALQKDPCAFLHPRGAGCEECDSAWASIPVP</sequence>
<name>A0ABZ2M0V6_9BACT</name>
<keyword evidence="5" id="KW-0046">Antibiotic resistance</keyword>
<evidence type="ECO:0000256" key="4">
    <source>
        <dbReference type="ARBA" id="ARBA00023315"/>
    </source>
</evidence>
<keyword evidence="7" id="KW-1185">Reference proteome</keyword>
<organism evidence="6 7">
    <name type="scientific">Pendulispora albinea</name>
    <dbReference type="NCBI Taxonomy" id="2741071"/>
    <lineage>
        <taxon>Bacteria</taxon>
        <taxon>Pseudomonadati</taxon>
        <taxon>Myxococcota</taxon>
        <taxon>Myxococcia</taxon>
        <taxon>Myxococcales</taxon>
        <taxon>Sorangiineae</taxon>
        <taxon>Pendulisporaceae</taxon>
        <taxon>Pendulispora</taxon>
    </lineage>
</organism>
<evidence type="ECO:0000256" key="2">
    <source>
        <dbReference type="ARBA" id="ARBA00012882"/>
    </source>
</evidence>